<dbReference type="InterPro" id="IPR032088">
    <property type="entry name" value="SAT"/>
</dbReference>
<evidence type="ECO:0000259" key="10">
    <source>
        <dbReference type="PROSITE" id="PS50075"/>
    </source>
</evidence>
<dbReference type="InterPro" id="IPR036736">
    <property type="entry name" value="ACP-like_sf"/>
</dbReference>
<comment type="catalytic activity">
    <reaction evidence="8">
        <text>3 malonyl-CoA + acetyl-CoA + 2 S-adenosyl-L-methionine = 3,5-dimethylorsellinate + 2 S-adenosyl-L-homocysteine + 3 CO2 + 4 CoA</text>
        <dbReference type="Rhea" id="RHEA:49628"/>
        <dbReference type="ChEBI" id="CHEBI:16526"/>
        <dbReference type="ChEBI" id="CHEBI:57287"/>
        <dbReference type="ChEBI" id="CHEBI:57288"/>
        <dbReference type="ChEBI" id="CHEBI:57384"/>
        <dbReference type="ChEBI" id="CHEBI:57856"/>
        <dbReference type="ChEBI" id="CHEBI:59789"/>
        <dbReference type="ChEBI" id="CHEBI:131856"/>
    </reaction>
    <physiologicalReaction direction="left-to-right" evidence="8">
        <dbReference type="Rhea" id="RHEA:49629"/>
    </physiologicalReaction>
</comment>
<keyword evidence="5" id="KW-0808">Transferase</keyword>
<comment type="pathway">
    <text evidence="1">Secondary metabolite biosynthesis; terpenoid biosynthesis.</text>
</comment>
<dbReference type="PANTHER" id="PTHR43775">
    <property type="entry name" value="FATTY ACID SYNTHASE"/>
    <property type="match status" value="1"/>
</dbReference>
<dbReference type="Pfam" id="PF16073">
    <property type="entry name" value="SAT"/>
    <property type="match status" value="1"/>
</dbReference>
<evidence type="ECO:0000256" key="5">
    <source>
        <dbReference type="ARBA" id="ARBA00022679"/>
    </source>
</evidence>
<dbReference type="SMART" id="SM00825">
    <property type="entry name" value="PKS_KS"/>
    <property type="match status" value="1"/>
</dbReference>
<dbReference type="GO" id="GO:0008168">
    <property type="term" value="F:methyltransferase activity"/>
    <property type="evidence" value="ECO:0007669"/>
    <property type="project" value="UniProtKB-KW"/>
</dbReference>
<dbReference type="Pfam" id="PF00109">
    <property type="entry name" value="ketoacyl-synt"/>
    <property type="match status" value="1"/>
</dbReference>
<name>A0A8H6V803_9EURO</name>
<dbReference type="PROSITE" id="PS52019">
    <property type="entry name" value="PKS_MFAS_DH"/>
    <property type="match status" value="1"/>
</dbReference>
<keyword evidence="14" id="KW-1185">Reference proteome</keyword>
<dbReference type="InterPro" id="IPR001227">
    <property type="entry name" value="Ac_transferase_dom_sf"/>
</dbReference>
<dbReference type="SUPFAM" id="SSF53335">
    <property type="entry name" value="S-adenosyl-L-methionine-dependent methyltransferases"/>
    <property type="match status" value="1"/>
</dbReference>
<dbReference type="SUPFAM" id="SSF51735">
    <property type="entry name" value="NAD(P)-binding Rossmann-fold domains"/>
    <property type="match status" value="1"/>
</dbReference>
<dbReference type="InterPro" id="IPR006162">
    <property type="entry name" value="Ppantetheine_attach_site"/>
</dbReference>
<dbReference type="GO" id="GO:0004312">
    <property type="term" value="F:fatty acid synthase activity"/>
    <property type="evidence" value="ECO:0007669"/>
    <property type="project" value="TreeGrafter"/>
</dbReference>
<keyword evidence="7" id="KW-0012">Acyltransferase</keyword>
<protein>
    <recommendedName>
        <fullName evidence="15">Polyketide synthase</fullName>
    </recommendedName>
</protein>
<evidence type="ECO:0000256" key="7">
    <source>
        <dbReference type="ARBA" id="ARBA00023315"/>
    </source>
</evidence>
<evidence type="ECO:0000259" key="11">
    <source>
        <dbReference type="PROSITE" id="PS52004"/>
    </source>
</evidence>
<dbReference type="InterPro" id="IPR013217">
    <property type="entry name" value="Methyltransf_12"/>
</dbReference>
<dbReference type="InterPro" id="IPR016039">
    <property type="entry name" value="Thiolase-like"/>
</dbReference>
<dbReference type="SUPFAM" id="SSF47336">
    <property type="entry name" value="ACP-like"/>
    <property type="match status" value="1"/>
</dbReference>
<dbReference type="PROSITE" id="PS00606">
    <property type="entry name" value="KS3_1"/>
    <property type="match status" value="1"/>
</dbReference>
<keyword evidence="6" id="KW-0511">Multifunctional enzyme</keyword>
<dbReference type="SUPFAM" id="SSF53474">
    <property type="entry name" value="alpha/beta-Hydrolases"/>
    <property type="match status" value="1"/>
</dbReference>
<dbReference type="Gene3D" id="3.40.50.720">
    <property type="entry name" value="NAD(P)-binding Rossmann-like Domain"/>
    <property type="match status" value="1"/>
</dbReference>
<dbReference type="PROSITE" id="PS00012">
    <property type="entry name" value="PHOSPHOPANTETHEINE"/>
    <property type="match status" value="1"/>
</dbReference>
<dbReference type="Pfam" id="PF02801">
    <property type="entry name" value="Ketoacyl-synt_C"/>
    <property type="match status" value="1"/>
</dbReference>
<dbReference type="InterPro" id="IPR009081">
    <property type="entry name" value="PP-bd_ACP"/>
</dbReference>
<dbReference type="InterPro" id="IPR020841">
    <property type="entry name" value="PKS_Beta-ketoAc_synthase_dom"/>
</dbReference>
<evidence type="ECO:0000313" key="13">
    <source>
        <dbReference type="EMBL" id="KAF7181285.1"/>
    </source>
</evidence>
<dbReference type="CDD" id="cd02440">
    <property type="entry name" value="AdoMet_MTases"/>
    <property type="match status" value="1"/>
</dbReference>
<feature type="domain" description="PKS/mFAS DH" evidence="12">
    <location>
        <begin position="1349"/>
        <end position="1656"/>
    </location>
</feature>
<dbReference type="GO" id="GO:0006633">
    <property type="term" value="P:fatty acid biosynthetic process"/>
    <property type="evidence" value="ECO:0007669"/>
    <property type="project" value="InterPro"/>
</dbReference>
<proteinExistence type="predicted"/>
<feature type="domain" description="Carrier" evidence="10">
    <location>
        <begin position="1698"/>
        <end position="1775"/>
    </location>
</feature>
<gene>
    <name evidence="13" type="ORF">CNMCM7691_000503</name>
</gene>
<keyword evidence="2" id="KW-0596">Phosphopantetheine</keyword>
<dbReference type="SUPFAM" id="SSF55048">
    <property type="entry name" value="Probable ACP-binding domain of malonyl-CoA ACP transacylase"/>
    <property type="match status" value="1"/>
</dbReference>
<dbReference type="PROSITE" id="PS52004">
    <property type="entry name" value="KS3_2"/>
    <property type="match status" value="1"/>
</dbReference>
<organism evidence="13 14">
    <name type="scientific">Aspergillus felis</name>
    <dbReference type="NCBI Taxonomy" id="1287682"/>
    <lineage>
        <taxon>Eukaryota</taxon>
        <taxon>Fungi</taxon>
        <taxon>Dikarya</taxon>
        <taxon>Ascomycota</taxon>
        <taxon>Pezizomycotina</taxon>
        <taxon>Eurotiomycetes</taxon>
        <taxon>Eurotiomycetidae</taxon>
        <taxon>Eurotiales</taxon>
        <taxon>Aspergillaceae</taxon>
        <taxon>Aspergillus</taxon>
        <taxon>Aspergillus subgen. Fumigati</taxon>
    </lineage>
</organism>
<dbReference type="InterPro" id="IPR042104">
    <property type="entry name" value="PKS_dehydratase_sf"/>
</dbReference>
<dbReference type="SMART" id="SM00827">
    <property type="entry name" value="PKS_AT"/>
    <property type="match status" value="1"/>
</dbReference>
<accession>A0A8H6V803</accession>
<evidence type="ECO:0000313" key="14">
    <source>
        <dbReference type="Proteomes" id="UP000641853"/>
    </source>
</evidence>
<dbReference type="InterPro" id="IPR016036">
    <property type="entry name" value="Malonyl_transacylase_ACP-bd"/>
</dbReference>
<dbReference type="Pfam" id="PF08242">
    <property type="entry name" value="Methyltransf_12"/>
    <property type="match status" value="1"/>
</dbReference>
<dbReference type="Gene3D" id="3.40.366.10">
    <property type="entry name" value="Malonyl-Coenzyme A Acyl Carrier Protein, domain 2"/>
    <property type="match status" value="2"/>
</dbReference>
<dbReference type="SUPFAM" id="SSF53901">
    <property type="entry name" value="Thiolase-like"/>
    <property type="match status" value="1"/>
</dbReference>
<dbReference type="Proteomes" id="UP000641853">
    <property type="component" value="Unassembled WGS sequence"/>
</dbReference>
<evidence type="ECO:0000256" key="2">
    <source>
        <dbReference type="ARBA" id="ARBA00022450"/>
    </source>
</evidence>
<keyword evidence="3" id="KW-0597">Phosphoprotein</keyword>
<evidence type="ECO:0000256" key="1">
    <source>
        <dbReference type="ARBA" id="ARBA00004721"/>
    </source>
</evidence>
<evidence type="ECO:0000256" key="3">
    <source>
        <dbReference type="ARBA" id="ARBA00022553"/>
    </source>
</evidence>
<dbReference type="Gene3D" id="3.30.70.3290">
    <property type="match status" value="1"/>
</dbReference>
<evidence type="ECO:0000256" key="9">
    <source>
        <dbReference type="PROSITE-ProRule" id="PRU01363"/>
    </source>
</evidence>
<evidence type="ECO:0000256" key="6">
    <source>
        <dbReference type="ARBA" id="ARBA00023268"/>
    </source>
</evidence>
<dbReference type="InterPro" id="IPR029058">
    <property type="entry name" value="AB_hydrolase_fold"/>
</dbReference>
<dbReference type="PANTHER" id="PTHR43775:SF21">
    <property type="entry name" value="NON-REDUCING POLYKETIDE SYNTHASE AUSA-RELATED"/>
    <property type="match status" value="1"/>
</dbReference>
<dbReference type="Pfam" id="PF00698">
    <property type="entry name" value="Acyl_transf_1"/>
    <property type="match status" value="1"/>
</dbReference>
<dbReference type="GO" id="GO:0044550">
    <property type="term" value="P:secondary metabolite biosynthetic process"/>
    <property type="evidence" value="ECO:0007669"/>
    <property type="project" value="UniProtKB-ARBA"/>
</dbReference>
<dbReference type="Gene3D" id="3.40.47.10">
    <property type="match status" value="1"/>
</dbReference>
<dbReference type="Pfam" id="PF00550">
    <property type="entry name" value="PP-binding"/>
    <property type="match status" value="1"/>
</dbReference>
<dbReference type="InterPro" id="IPR014043">
    <property type="entry name" value="Acyl_transferase_dom"/>
</dbReference>
<dbReference type="InterPro" id="IPR049552">
    <property type="entry name" value="PKS_DH_N"/>
</dbReference>
<dbReference type="InterPro" id="IPR036291">
    <property type="entry name" value="NAD(P)-bd_dom_sf"/>
</dbReference>
<dbReference type="Gene3D" id="3.40.50.150">
    <property type="entry name" value="Vaccinia Virus protein VP39"/>
    <property type="match status" value="1"/>
</dbReference>
<dbReference type="CDD" id="cd00833">
    <property type="entry name" value="PKS"/>
    <property type="match status" value="1"/>
</dbReference>
<dbReference type="InterPro" id="IPR014030">
    <property type="entry name" value="Ketoacyl_synth_N"/>
</dbReference>
<dbReference type="InterPro" id="IPR018201">
    <property type="entry name" value="Ketoacyl_synth_AS"/>
</dbReference>
<evidence type="ECO:0000256" key="8">
    <source>
        <dbReference type="ARBA" id="ARBA00047988"/>
    </source>
</evidence>
<dbReference type="InterPro" id="IPR049492">
    <property type="entry name" value="BD-FAE-like_dom"/>
</dbReference>
<feature type="active site" description="Proton acceptor; for dehydratase activity" evidence="9">
    <location>
        <position position="1382"/>
    </location>
</feature>
<dbReference type="Gene3D" id="3.10.129.110">
    <property type="entry name" value="Polyketide synthase dehydratase"/>
    <property type="match status" value="1"/>
</dbReference>
<feature type="active site" description="Proton donor; for dehydratase activity" evidence="9">
    <location>
        <position position="1563"/>
    </location>
</feature>
<dbReference type="InterPro" id="IPR029063">
    <property type="entry name" value="SAM-dependent_MTases_sf"/>
</dbReference>
<feature type="domain" description="Ketosynthase family 3 (KS3)" evidence="11">
    <location>
        <begin position="459"/>
        <end position="875"/>
    </location>
</feature>
<dbReference type="Gene3D" id="1.10.1200.10">
    <property type="entry name" value="ACP-like"/>
    <property type="match status" value="1"/>
</dbReference>
<dbReference type="Pfam" id="PF21089">
    <property type="entry name" value="PKS_DH_N"/>
    <property type="match status" value="1"/>
</dbReference>
<dbReference type="GO" id="GO:0004315">
    <property type="term" value="F:3-oxoacyl-[acyl-carrier-protein] synthase activity"/>
    <property type="evidence" value="ECO:0007669"/>
    <property type="project" value="InterPro"/>
</dbReference>
<dbReference type="InterPro" id="IPR020807">
    <property type="entry name" value="PKS_DH"/>
</dbReference>
<dbReference type="InterPro" id="IPR014031">
    <property type="entry name" value="Ketoacyl_synth_C"/>
</dbReference>
<dbReference type="Pfam" id="PF18558">
    <property type="entry name" value="HTH_51"/>
    <property type="match status" value="1"/>
</dbReference>
<evidence type="ECO:0008006" key="15">
    <source>
        <dbReference type="Google" id="ProtNLM"/>
    </source>
</evidence>
<dbReference type="PROSITE" id="PS50075">
    <property type="entry name" value="CARRIER"/>
    <property type="match status" value="1"/>
</dbReference>
<dbReference type="InterPro" id="IPR050091">
    <property type="entry name" value="PKS_NRPS_Biosynth_Enz"/>
</dbReference>
<evidence type="ECO:0000259" key="12">
    <source>
        <dbReference type="PROSITE" id="PS52019"/>
    </source>
</evidence>
<feature type="region of interest" description="C-terminal hotdog fold" evidence="9">
    <location>
        <begin position="1505"/>
        <end position="1656"/>
    </location>
</feature>
<dbReference type="SUPFAM" id="SSF52151">
    <property type="entry name" value="FabD/lysophospholipase-like"/>
    <property type="match status" value="1"/>
</dbReference>
<dbReference type="Pfam" id="PF20434">
    <property type="entry name" value="BD-FAE"/>
    <property type="match status" value="1"/>
</dbReference>
<dbReference type="InterPro" id="IPR049900">
    <property type="entry name" value="PKS_mFAS_DH"/>
</dbReference>
<comment type="caution">
    <text evidence="13">The sequence shown here is derived from an EMBL/GenBank/DDBJ whole genome shotgun (WGS) entry which is preliminary data.</text>
</comment>
<feature type="region of interest" description="N-terminal hotdog fold" evidence="9">
    <location>
        <begin position="1349"/>
        <end position="1477"/>
    </location>
</feature>
<dbReference type="Gene3D" id="3.40.50.1820">
    <property type="entry name" value="alpha/beta hydrolase"/>
    <property type="match status" value="1"/>
</dbReference>
<dbReference type="SMART" id="SM00826">
    <property type="entry name" value="PKS_DH"/>
    <property type="match status" value="1"/>
</dbReference>
<evidence type="ECO:0000256" key="4">
    <source>
        <dbReference type="ARBA" id="ARBA00022603"/>
    </source>
</evidence>
<reference evidence="13" key="1">
    <citation type="submission" date="2020-06" db="EMBL/GenBank/DDBJ databases">
        <title>Draft genome sequences of strains closely related to Aspergillus parafelis and Aspergillus hiratsukae.</title>
        <authorList>
            <person name="Dos Santos R.A.C."/>
            <person name="Rivero-Menendez O."/>
            <person name="Steenwyk J.L."/>
            <person name="Mead M.E."/>
            <person name="Goldman G.H."/>
            <person name="Alastruey-Izquierdo A."/>
            <person name="Rokas A."/>
        </authorList>
    </citation>
    <scope>NUCLEOTIDE SEQUENCE</scope>
    <source>
        <strain evidence="13">CNM-CM7691</strain>
    </source>
</reference>
<dbReference type="InterPro" id="IPR016035">
    <property type="entry name" value="Acyl_Trfase/lysoPLipase"/>
</dbReference>
<dbReference type="InterPro" id="IPR041068">
    <property type="entry name" value="HTH_51"/>
</dbReference>
<dbReference type="EMBL" id="JACBAG010001817">
    <property type="protein sequence ID" value="KAF7181285.1"/>
    <property type="molecule type" value="Genomic_DNA"/>
</dbReference>
<dbReference type="GO" id="GO:0032259">
    <property type="term" value="P:methylation"/>
    <property type="evidence" value="ECO:0007669"/>
    <property type="project" value="UniProtKB-KW"/>
</dbReference>
<sequence length="2533" mass="276228">MGTLQDRVIIVTGAASGIGLATAKLALKESAKVLGVDVAAPLSIIARSRRSPQFQVFIPPVRSDKTLLAHRGVATDLINSVDSSLLDFEALSKIRPVLDAVYKNRNEGFTGMTPEELAHALIFLAGDGVIINAWPALSQVPGEEQLVALGRFFDGGPSPPSDEPMNVLTTPVTVIRHIVEFYKVKESMKGFQARDVQGFCVGFLAATAVASAHDEIAFRSLVAKVIRLAVCIGGLVDLDELTVDRARSMAVRWEGKEDYDRLEQVLAAHPGAYIACVTDDNRATLTVPKSLVPHMIQDLANHGLSVRQIRLGGRFHHPDHAAAVERISRLCERDSRFQLPDASSLRLPLRSNINGEVITTGQLHTIALQSILSFRSQWFMTVTAALASITMTNESIRLVSIGPRQCVPRMARSKLTQTVYGGAFTSNGRALSYSNLTPSTSSPVDGCYEAVNGTGAGRVQPIAVTGMACRYPQANSVEELWEMLELGKCAVKPLPNDRFKMAELMREPKGPYWGNYLEEPDMFDHRFFGISAREAATMDPQQRLLLQVAYEAMESAGYCGLRSAQIPQDVGCFVGVGSDDYTDNVGSQHANAYSAPGTLQAFTTGRISHYFGWSGPSVVVDTACSSAAVAIHLACQALRTKDCSVAVAGGVNVMTSPKVTQNLAAASFLSPTGASKAFDADADGYCRGEGAGLVILRPLEDAICDGDPILAVITGTAVNQGSNCSPITVPVSESQMSLYGKALTASSIAPEDVTYVEAHGTGTQVGDPIEFDSIRRTFGGRHRSEELYVGSIKDNIGHTETSSGVAGLVKTILMMQKGRIPKQANFSRLNPKIPSPGDDRIVIPKQSTDWKTARRVAMVTNYGAAGSNAAIVLRQNTAAPNTDGSWLSDAPVLITAKSPESLRSYCRNLRAFLKRSPGHLGGTIRDITYNLAMKQNRDLDFLVSFCTPCQDPLALASQLESVAAGTADLQQRLPKAPSVIMCFGGQNGNTAHISQELFAGCRLLQAHLADCEKICQSLGLPSLFPTIFQAEPIHDLVNLHCILFAIQYASAKCWIDSGLQVKRMLGHSFGQLTALCVAGGLTLIDAIRLVSERARLIETSWAGDHGVMLSVDASEAEVRALVNRAGDTVDLACYNGPRSYVLAGDEPSIRVVERLADGLRIKRLPNTHAFHSRLIDSIVPGLRKLAQSLKYHPTTVPVEACSEDGCVWTCVDPDQIVAHSRMPVHFDSAVQRAANHVQGTVVWLEAGTASPIISMVRRVVEASSSTRTHVYQASDLKSSQAQANLAKATSALWVNGIPVQFWPFHRSQASCYKWINLPPYQFAKTSHWTEYDPLAFLPASVPIAEASSEPMGLVQVLEKRPNECLFAVNTNDPTYRTCTQGHAVVDQNLCPASLYLEMVVRAAGCLSLTGLSATMPHLQELSISAPLVLDPEGDVLLRLSQSPAEKSLWTFSLFTQAGQKAPVIHATGRISLHPFDSTSSILTRFRSLNRLMSPSKSDSIESSPSSSGLKGAAVYQAFRRVVNYADYYRGVKNVFVVSTEATGLVFVPSSLSRESACDPILIDNFVQVAGIHVNCLADVPEDEVYVCSAVGEVFIGEVFIKRDPAGPQPWRVYSNYDRVSKSQVACDVFVMDPKSGQLGIAIMAATFTSVSIRALTRTLAKLNNQQPSMPAMDGSSDGRKEVNFIPTGVYHPPPTIAVENTNRLLAVQAMLCELLGVGLDELSPSSSLVDIGVDSLMSTEVLTEIKKRFDVTMASDNLGEIPDIQRLVQAIFPGASALQEPAVPDGNPLSDLTETVANGLAAPDTLMLVQEAYDLSRTVLANTEHSQAAKWTGFCESVFPKQMALVTAYVVEAFRALGYPLESMRPGQAVPLIPVLPQHEKVRNQLYAVLIFAKLISQSEDGMFRTEEPVPSVPALRLHEDIISQYPHHASEHTLLRTTGSRLAECLSGSVNPLTLLFQDAAARQLMGDVYTNAPMFKSATLHLVQYLQNLLVVLRPRRDIRILEIGAGTGGTTKYLVSQLAAVPGLRLQYTFSDISSSLVTLAKKTFSMYSFMRYVTLNIEKDPPKELLGQYDIIISTNCIHATRDITHSCSNIAKLLRPDGILCLVELTRNLFWFDLVFGLLEGWWLFNDGRKHALASEHIWDKTLRRAGYEWVDWSRNDSKESEILRLIVASPARPQGALQQLSQASLVTEETVKYDEKDGVPLLADIYYPSEADDTNRRRPIALLIHGGGHIMLSRKDIRPQQTRMLLDSGFLPVSVDYRLCPETSLTEGPMRDVRDALVWARRTLPTLALKRSDIRPNGDQVVAVGWSTGGHLAMTLAWTASQSGINAPEAILSFYCPTDYSDPFWSQPNFPYGQDLAPPDEGDNIWDAMNHIPITSYNPPSTKRALGGWMSTSDPRSRIALHMNWRGQTLPVLLHGWNYRNLGTTGDKELTQPTAREVQQICPTSQISAGHYRTPTFMIHGSQDDLIPVKQVKKTFAVMVARGIDAELRVLEDSVHLFDMSSTFEDNPHETQAVADGYKFLSDHVQF</sequence>
<keyword evidence="4" id="KW-0489">Methyltransferase</keyword>